<dbReference type="Proteomes" id="UP001341281">
    <property type="component" value="Chromosome 01"/>
</dbReference>
<comment type="catalytic activity">
    <reaction evidence="7">
        <text>L-threonyl-[protein] + ATP = O-phospho-L-threonyl-[protein] + ADP + H(+)</text>
        <dbReference type="Rhea" id="RHEA:46608"/>
        <dbReference type="Rhea" id="RHEA-COMP:11060"/>
        <dbReference type="Rhea" id="RHEA-COMP:11605"/>
        <dbReference type="ChEBI" id="CHEBI:15378"/>
        <dbReference type="ChEBI" id="CHEBI:30013"/>
        <dbReference type="ChEBI" id="CHEBI:30616"/>
        <dbReference type="ChEBI" id="CHEBI:61977"/>
        <dbReference type="ChEBI" id="CHEBI:456216"/>
        <dbReference type="EC" id="2.7.11.1"/>
    </reaction>
</comment>
<evidence type="ECO:0000313" key="12">
    <source>
        <dbReference type="Proteomes" id="UP001341281"/>
    </source>
</evidence>
<dbReference type="GO" id="GO:0005524">
    <property type="term" value="F:ATP binding"/>
    <property type="evidence" value="ECO:0007669"/>
    <property type="project" value="UniProtKB-UniRule"/>
</dbReference>
<dbReference type="InterPro" id="IPR008271">
    <property type="entry name" value="Ser/Thr_kinase_AS"/>
</dbReference>
<dbReference type="EMBL" id="CP144745">
    <property type="protein sequence ID" value="WVZ53177.1"/>
    <property type="molecule type" value="Genomic_DNA"/>
</dbReference>
<dbReference type="Gene3D" id="1.10.510.10">
    <property type="entry name" value="Transferase(Phosphotransferase) domain 1"/>
    <property type="match status" value="2"/>
</dbReference>
<dbReference type="Gene3D" id="3.30.200.20">
    <property type="entry name" value="Phosphorylase Kinase, domain 1"/>
    <property type="match status" value="1"/>
</dbReference>
<dbReference type="PROSITE" id="PS00107">
    <property type="entry name" value="PROTEIN_KINASE_ATP"/>
    <property type="match status" value="1"/>
</dbReference>
<evidence type="ECO:0000256" key="7">
    <source>
        <dbReference type="ARBA" id="ARBA00047899"/>
    </source>
</evidence>
<keyword evidence="5" id="KW-0418">Kinase</keyword>
<reference evidence="11 12" key="1">
    <citation type="submission" date="2024-02" db="EMBL/GenBank/DDBJ databases">
        <title>High-quality chromosome-scale genome assembly of Pensacola bahiagrass (Paspalum notatum Flugge var. saurae).</title>
        <authorList>
            <person name="Vega J.M."/>
            <person name="Podio M."/>
            <person name="Orjuela J."/>
            <person name="Siena L.A."/>
            <person name="Pessino S.C."/>
            <person name="Combes M.C."/>
            <person name="Mariac C."/>
            <person name="Albertini E."/>
            <person name="Pupilli F."/>
            <person name="Ortiz J.P.A."/>
            <person name="Leblanc O."/>
        </authorList>
    </citation>
    <scope>NUCLEOTIDE SEQUENCE [LARGE SCALE GENOMIC DNA]</scope>
    <source>
        <strain evidence="11">R1</strain>
        <tissue evidence="11">Leaf</tissue>
    </source>
</reference>
<feature type="domain" description="Protein kinase" evidence="10">
    <location>
        <begin position="319"/>
        <end position="562"/>
    </location>
</feature>
<dbReference type="PANTHER" id="PTHR45707:SF59">
    <property type="entry name" value="PROTEIN KINASE DOMAIN-CONTAINING PROTEIN"/>
    <property type="match status" value="1"/>
</dbReference>
<dbReference type="PROSITE" id="PS00108">
    <property type="entry name" value="PROTEIN_KINASE_ST"/>
    <property type="match status" value="1"/>
</dbReference>
<evidence type="ECO:0000256" key="4">
    <source>
        <dbReference type="ARBA" id="ARBA00022741"/>
    </source>
</evidence>
<evidence type="ECO:0000256" key="1">
    <source>
        <dbReference type="ARBA" id="ARBA00012513"/>
    </source>
</evidence>
<gene>
    <name evidence="11" type="ORF">U9M48_004157</name>
</gene>
<dbReference type="InterPro" id="IPR017441">
    <property type="entry name" value="Protein_kinase_ATP_BS"/>
</dbReference>
<name>A0AAQ3SIU1_PASNO</name>
<evidence type="ECO:0000256" key="8">
    <source>
        <dbReference type="ARBA" id="ARBA00048679"/>
    </source>
</evidence>
<dbReference type="Pfam" id="PF00069">
    <property type="entry name" value="Pkinase"/>
    <property type="match status" value="2"/>
</dbReference>
<evidence type="ECO:0000256" key="9">
    <source>
        <dbReference type="PROSITE-ProRule" id="PRU10141"/>
    </source>
</evidence>
<evidence type="ECO:0000313" key="11">
    <source>
        <dbReference type="EMBL" id="WVZ53177.1"/>
    </source>
</evidence>
<dbReference type="EC" id="2.7.11.1" evidence="1"/>
<feature type="binding site" evidence="9">
    <location>
        <position position="66"/>
    </location>
    <ligand>
        <name>ATP</name>
        <dbReference type="ChEBI" id="CHEBI:30616"/>
    </ligand>
</feature>
<accession>A0AAQ3SIU1</accession>
<evidence type="ECO:0000256" key="5">
    <source>
        <dbReference type="ARBA" id="ARBA00022777"/>
    </source>
</evidence>
<sequence>MKGDSSRQSSLMDNSQISSAFPKEPKLEFLKSITNDFSSDLEVGHGAFGVVYKGILPGGELVAVKKLVRISGIHDRRFQNEAGNLQILEHRNIVKLLGSCCQVERKLVERNGRHVISDVPEKFLCYEYLSNGSLDNYIYDKSSGLDWHKRLKIIMGICNGLHFLHEERSHAIVHLNLKPSNIMLGDNMVPKIADFGLSRLFGEEQTRILTQNIVGWIGYIAPEYHYRGEISVKSDIFSLGVLILEIVTGLKKDLNTQDISSKLLVDNVLKNWTKKSHIESKYPLLQEQHLLQVKRCIELGLNCVETDPKKRPTAGSIICRLQEIYPETSIHELLEKNLQLITEFPREPKLHFIEEITSNFSNEREIGRGSFGVVYKTSVEYWTSCSIVPTYALTVTDSQAGASHELNWNISFKIIQGICQGLRFLHELQRPIVHMDLKPGNILLDDNLQPKIADFGLSRLFGEEQTHTLTSNVMGSRGYMAPEYHYRGLRVDTNTEDISSEKLIGNVHKNWSKMSQIASHYPMLEANCMQQVKRCIDVGLICVSTNPKERPSVGKIIDHLDFDS</sequence>
<comment type="catalytic activity">
    <reaction evidence="8">
        <text>L-seryl-[protein] + ATP = O-phospho-L-seryl-[protein] + ADP + H(+)</text>
        <dbReference type="Rhea" id="RHEA:17989"/>
        <dbReference type="Rhea" id="RHEA-COMP:9863"/>
        <dbReference type="Rhea" id="RHEA-COMP:11604"/>
        <dbReference type="ChEBI" id="CHEBI:15378"/>
        <dbReference type="ChEBI" id="CHEBI:29999"/>
        <dbReference type="ChEBI" id="CHEBI:30616"/>
        <dbReference type="ChEBI" id="CHEBI:83421"/>
        <dbReference type="ChEBI" id="CHEBI:456216"/>
        <dbReference type="EC" id="2.7.11.1"/>
    </reaction>
</comment>
<dbReference type="AlphaFoldDB" id="A0AAQ3SIU1"/>
<dbReference type="InterPro" id="IPR011009">
    <property type="entry name" value="Kinase-like_dom_sf"/>
</dbReference>
<evidence type="ECO:0000256" key="3">
    <source>
        <dbReference type="ARBA" id="ARBA00022679"/>
    </source>
</evidence>
<evidence type="ECO:0000256" key="2">
    <source>
        <dbReference type="ARBA" id="ARBA00022527"/>
    </source>
</evidence>
<organism evidence="11 12">
    <name type="scientific">Paspalum notatum var. saurae</name>
    <dbReference type="NCBI Taxonomy" id="547442"/>
    <lineage>
        <taxon>Eukaryota</taxon>
        <taxon>Viridiplantae</taxon>
        <taxon>Streptophyta</taxon>
        <taxon>Embryophyta</taxon>
        <taxon>Tracheophyta</taxon>
        <taxon>Spermatophyta</taxon>
        <taxon>Magnoliopsida</taxon>
        <taxon>Liliopsida</taxon>
        <taxon>Poales</taxon>
        <taxon>Poaceae</taxon>
        <taxon>PACMAD clade</taxon>
        <taxon>Panicoideae</taxon>
        <taxon>Andropogonodae</taxon>
        <taxon>Paspaleae</taxon>
        <taxon>Paspalinae</taxon>
        <taxon>Paspalum</taxon>
    </lineage>
</organism>
<dbReference type="SUPFAM" id="SSF56112">
    <property type="entry name" value="Protein kinase-like (PK-like)"/>
    <property type="match status" value="2"/>
</dbReference>
<dbReference type="PROSITE" id="PS50011">
    <property type="entry name" value="PROTEIN_KINASE_DOM"/>
    <property type="match status" value="2"/>
</dbReference>
<dbReference type="FunFam" id="1.10.510.10:FF:000625">
    <property type="entry name" value="Cysteine-rich receptor-like protein kinase 6"/>
    <property type="match status" value="1"/>
</dbReference>
<dbReference type="GO" id="GO:0004674">
    <property type="term" value="F:protein serine/threonine kinase activity"/>
    <property type="evidence" value="ECO:0007669"/>
    <property type="project" value="UniProtKB-KW"/>
</dbReference>
<proteinExistence type="predicted"/>
<feature type="domain" description="Protein kinase" evidence="10">
    <location>
        <begin position="37"/>
        <end position="334"/>
    </location>
</feature>
<keyword evidence="4 9" id="KW-0547">Nucleotide-binding</keyword>
<dbReference type="InterPro" id="IPR000719">
    <property type="entry name" value="Prot_kinase_dom"/>
</dbReference>
<keyword evidence="2" id="KW-0723">Serine/threonine-protein kinase</keyword>
<keyword evidence="6 9" id="KW-0067">ATP-binding</keyword>
<dbReference type="PANTHER" id="PTHR45707">
    <property type="entry name" value="C2 CALCIUM/LIPID-BINDING PLANT PHOSPHORIBOSYLTRANSFERASE FAMILY PROTEIN"/>
    <property type="match status" value="1"/>
</dbReference>
<dbReference type="FunFam" id="1.10.510.10:FF:001023">
    <property type="entry name" value="Os07g0541700 protein"/>
    <property type="match status" value="1"/>
</dbReference>
<keyword evidence="3" id="KW-0808">Transferase</keyword>
<evidence type="ECO:0000256" key="6">
    <source>
        <dbReference type="ARBA" id="ARBA00022840"/>
    </source>
</evidence>
<protein>
    <recommendedName>
        <fullName evidence="1">non-specific serine/threonine protein kinase</fullName>
        <ecNumber evidence="1">2.7.11.1</ecNumber>
    </recommendedName>
</protein>
<evidence type="ECO:0000259" key="10">
    <source>
        <dbReference type="PROSITE" id="PS50011"/>
    </source>
</evidence>
<keyword evidence="12" id="KW-1185">Reference proteome</keyword>
<dbReference type="FunFam" id="3.30.200.20:FF:000465">
    <property type="entry name" value="Cysteine-rich receptor-like protein kinase 6"/>
    <property type="match status" value="1"/>
</dbReference>
<dbReference type="SMART" id="SM00220">
    <property type="entry name" value="S_TKc"/>
    <property type="match status" value="1"/>
</dbReference>